<feature type="region of interest" description="Disordered" evidence="1">
    <location>
        <begin position="1"/>
        <end position="37"/>
    </location>
</feature>
<sequence>MRADEPQLSAPSEDPAPGPVQQAQPRAVEELDGAEVDHHARCRASRHGVEHGDDLQGRGDVDLAAELEDRMAAYPVDVQMPGARCGVLRHDGIASNRLHMAGLQVTGPG</sequence>
<comment type="caution">
    <text evidence="2">The sequence shown here is derived from an EMBL/GenBank/DDBJ whole genome shotgun (WGS) entry which is preliminary data.</text>
</comment>
<gene>
    <name evidence="2" type="ORF">SAV31267_014000</name>
</gene>
<dbReference type="EMBL" id="BJHY01000001">
    <property type="protein sequence ID" value="GDY71915.1"/>
    <property type="molecule type" value="Genomic_DNA"/>
</dbReference>
<evidence type="ECO:0000256" key="1">
    <source>
        <dbReference type="SAM" id="MobiDB-lite"/>
    </source>
</evidence>
<reference evidence="2 3" key="1">
    <citation type="submission" date="2019-04" db="EMBL/GenBank/DDBJ databases">
        <title>Draft genome sequences of Streptomyces avermitilis ATCC 31267.</title>
        <authorList>
            <person name="Komaki H."/>
            <person name="Tamura T."/>
            <person name="Hosoyama A."/>
        </authorList>
    </citation>
    <scope>NUCLEOTIDE SEQUENCE [LARGE SCALE GENOMIC DNA]</scope>
    <source>
        <strain evidence="2 3">ATCC 31267</strain>
    </source>
</reference>
<dbReference type="Proteomes" id="UP000299211">
    <property type="component" value="Unassembled WGS sequence"/>
</dbReference>
<organism evidence="2 3">
    <name type="scientific">Streptomyces avermitilis</name>
    <dbReference type="NCBI Taxonomy" id="33903"/>
    <lineage>
        <taxon>Bacteria</taxon>
        <taxon>Bacillati</taxon>
        <taxon>Actinomycetota</taxon>
        <taxon>Actinomycetes</taxon>
        <taxon>Kitasatosporales</taxon>
        <taxon>Streptomycetaceae</taxon>
        <taxon>Streptomyces</taxon>
    </lineage>
</organism>
<protein>
    <submittedName>
        <fullName evidence="2">Uncharacterized protein</fullName>
    </submittedName>
</protein>
<proteinExistence type="predicted"/>
<accession>A0A4D4MJV4</accession>
<evidence type="ECO:0000313" key="2">
    <source>
        <dbReference type="EMBL" id="GDY71915.1"/>
    </source>
</evidence>
<evidence type="ECO:0000313" key="3">
    <source>
        <dbReference type="Proteomes" id="UP000299211"/>
    </source>
</evidence>
<name>A0A4D4MJV4_STRAX</name>
<dbReference type="AlphaFoldDB" id="A0A4D4MJV4"/>